<dbReference type="InterPro" id="IPR050109">
    <property type="entry name" value="HTH-type_TetR-like_transc_reg"/>
</dbReference>
<dbReference type="PROSITE" id="PS50977">
    <property type="entry name" value="HTH_TETR_2"/>
    <property type="match status" value="1"/>
</dbReference>
<dbReference type="InterPro" id="IPR009057">
    <property type="entry name" value="Homeodomain-like_sf"/>
</dbReference>
<dbReference type="Proteomes" id="UP000541425">
    <property type="component" value="Unassembled WGS sequence"/>
</dbReference>
<protein>
    <submittedName>
        <fullName evidence="4">AcrR family transcriptional regulator</fullName>
    </submittedName>
</protein>
<dbReference type="Pfam" id="PF00440">
    <property type="entry name" value="TetR_N"/>
    <property type="match status" value="1"/>
</dbReference>
<dbReference type="EMBL" id="JACICA010000005">
    <property type="protein sequence ID" value="MBB3702827.1"/>
    <property type="molecule type" value="Genomic_DNA"/>
</dbReference>
<dbReference type="Gene3D" id="1.10.357.10">
    <property type="entry name" value="Tetracycline Repressor, domain 2"/>
    <property type="match status" value="1"/>
</dbReference>
<accession>A0A7W5UNC5</accession>
<feature type="DNA-binding region" description="H-T-H motif" evidence="2">
    <location>
        <begin position="29"/>
        <end position="48"/>
    </location>
</feature>
<dbReference type="PROSITE" id="PS01081">
    <property type="entry name" value="HTH_TETR_1"/>
    <property type="match status" value="1"/>
</dbReference>
<proteinExistence type="predicted"/>
<comment type="caution">
    <text evidence="4">The sequence shown here is derived from an EMBL/GenBank/DDBJ whole genome shotgun (WGS) entry which is preliminary data.</text>
</comment>
<reference evidence="4 5" key="1">
    <citation type="submission" date="2020-08" db="EMBL/GenBank/DDBJ databases">
        <title>Genomic Encyclopedia of Type Strains, Phase IV (KMG-IV): sequencing the most valuable type-strain genomes for metagenomic binning, comparative biology and taxonomic classification.</title>
        <authorList>
            <person name="Goeker M."/>
        </authorList>
    </citation>
    <scope>NUCLEOTIDE SEQUENCE [LARGE SCALE GENOMIC DNA]</scope>
    <source>
        <strain evidence="4 5">DSM 22548</strain>
    </source>
</reference>
<dbReference type="PANTHER" id="PTHR30055">
    <property type="entry name" value="HTH-TYPE TRANSCRIPTIONAL REGULATOR RUTR"/>
    <property type="match status" value="1"/>
</dbReference>
<dbReference type="AlphaFoldDB" id="A0A7W5UNC5"/>
<sequence length="213" mass="24993">MQTLKDDIKQRILVTAREEFIAHGVKCTSIRTVARKAGVAVGNVYNYFGSKDELFCEVLRPLITALDRYIQSHNSEWHLSLEVFSARRFQDEYILAMKTFVINFRPELRLLLFNAEGSSLAGYKEKIIEHQTKIGTEYLQLMKERYPHLDINISPFFLHIASSTWMSIFSELVEHDEFDEQEIECALEQYAAYSMAGWRELMKVWADEFKYIK</sequence>
<evidence type="ECO:0000259" key="3">
    <source>
        <dbReference type="PROSITE" id="PS50977"/>
    </source>
</evidence>
<evidence type="ECO:0000256" key="1">
    <source>
        <dbReference type="ARBA" id="ARBA00023125"/>
    </source>
</evidence>
<evidence type="ECO:0000313" key="4">
    <source>
        <dbReference type="EMBL" id="MBB3702827.1"/>
    </source>
</evidence>
<dbReference type="PANTHER" id="PTHR30055:SF235">
    <property type="entry name" value="TRANSCRIPTIONAL REGULATORY PROTEIN"/>
    <property type="match status" value="1"/>
</dbReference>
<name>A0A7W5UNC5_9BACT</name>
<dbReference type="RefSeq" id="WP_183696433.1">
    <property type="nucleotide sequence ID" value="NZ_JACICA010000005.1"/>
</dbReference>
<dbReference type="PRINTS" id="PR00455">
    <property type="entry name" value="HTHTETR"/>
</dbReference>
<gene>
    <name evidence="4" type="ORF">FHS60_001296</name>
</gene>
<dbReference type="GO" id="GO:0003700">
    <property type="term" value="F:DNA-binding transcription factor activity"/>
    <property type="evidence" value="ECO:0007669"/>
    <property type="project" value="TreeGrafter"/>
</dbReference>
<organism evidence="4 5">
    <name type="scientific">Alloprevotella rava</name>
    <dbReference type="NCBI Taxonomy" id="671218"/>
    <lineage>
        <taxon>Bacteria</taxon>
        <taxon>Pseudomonadati</taxon>
        <taxon>Bacteroidota</taxon>
        <taxon>Bacteroidia</taxon>
        <taxon>Bacteroidales</taxon>
        <taxon>Prevotellaceae</taxon>
        <taxon>Alloprevotella</taxon>
    </lineage>
</organism>
<dbReference type="SUPFAM" id="SSF46689">
    <property type="entry name" value="Homeodomain-like"/>
    <property type="match status" value="1"/>
</dbReference>
<feature type="domain" description="HTH tetR-type" evidence="3">
    <location>
        <begin position="6"/>
        <end position="66"/>
    </location>
</feature>
<dbReference type="GO" id="GO:0000976">
    <property type="term" value="F:transcription cis-regulatory region binding"/>
    <property type="evidence" value="ECO:0007669"/>
    <property type="project" value="TreeGrafter"/>
</dbReference>
<keyword evidence="1 2" id="KW-0238">DNA-binding</keyword>
<evidence type="ECO:0000313" key="5">
    <source>
        <dbReference type="Proteomes" id="UP000541425"/>
    </source>
</evidence>
<dbReference type="InterPro" id="IPR023772">
    <property type="entry name" value="DNA-bd_HTH_TetR-type_CS"/>
</dbReference>
<evidence type="ECO:0000256" key="2">
    <source>
        <dbReference type="PROSITE-ProRule" id="PRU00335"/>
    </source>
</evidence>
<dbReference type="InterPro" id="IPR001647">
    <property type="entry name" value="HTH_TetR"/>
</dbReference>